<feature type="transmembrane region" description="Helical" evidence="7">
    <location>
        <begin position="312"/>
        <end position="334"/>
    </location>
</feature>
<dbReference type="InterPro" id="IPR002528">
    <property type="entry name" value="MATE_fam"/>
</dbReference>
<organism evidence="8 9">
    <name type="scientific">Tenuifilum thalassicum</name>
    <dbReference type="NCBI Taxonomy" id="2590900"/>
    <lineage>
        <taxon>Bacteria</taxon>
        <taxon>Pseudomonadati</taxon>
        <taxon>Bacteroidota</taxon>
        <taxon>Bacteroidia</taxon>
        <taxon>Bacteroidales</taxon>
        <taxon>Tenuifilaceae</taxon>
        <taxon>Tenuifilum</taxon>
    </lineage>
</organism>
<feature type="transmembrane region" description="Helical" evidence="7">
    <location>
        <begin position="413"/>
        <end position="433"/>
    </location>
</feature>
<dbReference type="GO" id="GO:0005886">
    <property type="term" value="C:plasma membrane"/>
    <property type="evidence" value="ECO:0007669"/>
    <property type="project" value="UniProtKB-SubCell"/>
</dbReference>
<keyword evidence="5 7" id="KW-1133">Transmembrane helix</keyword>
<evidence type="ECO:0000256" key="7">
    <source>
        <dbReference type="SAM" id="Phobius"/>
    </source>
</evidence>
<feature type="transmembrane region" description="Helical" evidence="7">
    <location>
        <begin position="164"/>
        <end position="185"/>
    </location>
</feature>
<feature type="transmembrane region" description="Helical" evidence="7">
    <location>
        <begin position="247"/>
        <end position="269"/>
    </location>
</feature>
<feature type="transmembrane region" description="Helical" evidence="7">
    <location>
        <begin position="281"/>
        <end position="300"/>
    </location>
</feature>
<keyword evidence="2" id="KW-0813">Transport</keyword>
<sequence>MKDFTSGNEAKLIFRFALPMLIGNIFQQLYNVVDSIIVGRYLGKKALAAVGASFPIIFMIIALIIGIGIGSSVVISQYFGAKNYEKVKRASDTTYIFLFFAGIVITFVGLASGEHIFRLMRLPEEVLPLAKTYLDIYMYGMVLMFGFNSISSILRGVGDSKTPLYFLIVATFLNIILDILFVLVFKWGIAGAAWATVVAQSFSFVIAAAYLERKKHLLRIKFRRMVFDWEIFKKSVRIGFPTGIQQTLVALGGMALMGIVNSFGTNVIAGFSAASRIDSLAVIPIMNFSASLSGFVGQNIGAGKIDRVRRGLWATIKMSVAFSISISLIILFWGDKMMLVFSDNSEVISVGYHYLMVVSVFYAVFAIMFCINGLLRGAGAAIVPMYITLLSLWIVRLPLAYLLSYTFKMGEAGIWWSIPIGWAMGAVGAIFYYRLGNWKNKSVVRPHVSDDEEVVTDIV</sequence>
<feature type="transmembrane region" description="Helical" evidence="7">
    <location>
        <begin position="50"/>
        <end position="75"/>
    </location>
</feature>
<dbReference type="GO" id="GO:0042910">
    <property type="term" value="F:xenobiotic transmembrane transporter activity"/>
    <property type="evidence" value="ECO:0007669"/>
    <property type="project" value="InterPro"/>
</dbReference>
<feature type="transmembrane region" description="Helical" evidence="7">
    <location>
        <begin position="387"/>
        <end position="407"/>
    </location>
</feature>
<dbReference type="KEGG" id="ttz:FHG85_05015"/>
<dbReference type="PANTHER" id="PTHR43549:SF3">
    <property type="entry name" value="MULTIDRUG RESISTANCE PROTEIN YPNP-RELATED"/>
    <property type="match status" value="1"/>
</dbReference>
<protein>
    <submittedName>
        <fullName evidence="8">MATE family efflux transporter</fullName>
    </submittedName>
</protein>
<dbReference type="PANTHER" id="PTHR43549">
    <property type="entry name" value="MULTIDRUG RESISTANCE PROTEIN YPNP-RELATED"/>
    <property type="match status" value="1"/>
</dbReference>
<evidence type="ECO:0000256" key="1">
    <source>
        <dbReference type="ARBA" id="ARBA00004651"/>
    </source>
</evidence>
<keyword evidence="6 7" id="KW-0472">Membrane</keyword>
<dbReference type="NCBIfam" id="TIGR00797">
    <property type="entry name" value="matE"/>
    <property type="match status" value="1"/>
</dbReference>
<keyword evidence="9" id="KW-1185">Reference proteome</keyword>
<dbReference type="GO" id="GO:0015297">
    <property type="term" value="F:antiporter activity"/>
    <property type="evidence" value="ECO:0007669"/>
    <property type="project" value="InterPro"/>
</dbReference>
<evidence type="ECO:0000256" key="2">
    <source>
        <dbReference type="ARBA" id="ARBA00022448"/>
    </source>
</evidence>
<keyword evidence="4 7" id="KW-0812">Transmembrane</keyword>
<dbReference type="Proteomes" id="UP000500961">
    <property type="component" value="Chromosome"/>
</dbReference>
<dbReference type="PIRSF" id="PIRSF006603">
    <property type="entry name" value="DinF"/>
    <property type="match status" value="1"/>
</dbReference>
<evidence type="ECO:0000313" key="9">
    <source>
        <dbReference type="Proteomes" id="UP000500961"/>
    </source>
</evidence>
<evidence type="ECO:0000256" key="6">
    <source>
        <dbReference type="ARBA" id="ARBA00023136"/>
    </source>
</evidence>
<dbReference type="RefSeq" id="WP_173073601.1">
    <property type="nucleotide sequence ID" value="NZ_CP041345.1"/>
</dbReference>
<feature type="transmembrane region" description="Helical" evidence="7">
    <location>
        <begin position="12"/>
        <end position="30"/>
    </location>
</feature>
<name>A0A7D4CG94_9BACT</name>
<feature type="transmembrane region" description="Helical" evidence="7">
    <location>
        <begin position="354"/>
        <end position="375"/>
    </location>
</feature>
<dbReference type="AlphaFoldDB" id="A0A7D4CG94"/>
<feature type="transmembrane region" description="Helical" evidence="7">
    <location>
        <begin position="191"/>
        <end position="211"/>
    </location>
</feature>
<feature type="transmembrane region" description="Helical" evidence="7">
    <location>
        <begin position="136"/>
        <end position="157"/>
    </location>
</feature>
<comment type="subcellular location">
    <subcellularLocation>
        <location evidence="1">Cell membrane</location>
        <topology evidence="1">Multi-pass membrane protein</topology>
    </subcellularLocation>
</comment>
<evidence type="ECO:0000313" key="8">
    <source>
        <dbReference type="EMBL" id="QKG79646.1"/>
    </source>
</evidence>
<gene>
    <name evidence="8" type="ORF">FHG85_05015</name>
</gene>
<dbReference type="InterPro" id="IPR048279">
    <property type="entry name" value="MdtK-like"/>
</dbReference>
<accession>A0A7D4CG94</accession>
<proteinExistence type="predicted"/>
<dbReference type="InterPro" id="IPR052031">
    <property type="entry name" value="Membrane_Transporter-Flippase"/>
</dbReference>
<dbReference type="EMBL" id="CP041345">
    <property type="protein sequence ID" value="QKG79646.1"/>
    <property type="molecule type" value="Genomic_DNA"/>
</dbReference>
<dbReference type="Pfam" id="PF01554">
    <property type="entry name" value="MatE"/>
    <property type="match status" value="2"/>
</dbReference>
<feature type="transmembrane region" description="Helical" evidence="7">
    <location>
        <begin position="95"/>
        <end position="116"/>
    </location>
</feature>
<reference evidence="8 9" key="1">
    <citation type="submission" date="2019-07" db="EMBL/GenBank/DDBJ databases">
        <title>Thalassofilum flectens gen. nov., sp. nov., a novel moderate thermophilic anaerobe from a shallow sea hot spring in Kunashir Island (Russia), representing a new family in the order Bacteroidales, and proposal of Thalassofilacea fam. nov.</title>
        <authorList>
            <person name="Kochetkova T.V."/>
            <person name="Podosokorskaya O.A."/>
            <person name="Novikov A."/>
            <person name="Elcheninov A.G."/>
            <person name="Toshchakov S.V."/>
            <person name="Kublanov I.V."/>
        </authorList>
    </citation>
    <scope>NUCLEOTIDE SEQUENCE [LARGE SCALE GENOMIC DNA]</scope>
    <source>
        <strain evidence="8 9">38-H</strain>
    </source>
</reference>
<evidence type="ECO:0000256" key="5">
    <source>
        <dbReference type="ARBA" id="ARBA00022989"/>
    </source>
</evidence>
<dbReference type="CDD" id="cd13138">
    <property type="entry name" value="MATE_yoeA_like"/>
    <property type="match status" value="1"/>
</dbReference>
<evidence type="ECO:0000256" key="3">
    <source>
        <dbReference type="ARBA" id="ARBA00022475"/>
    </source>
</evidence>
<evidence type="ECO:0000256" key="4">
    <source>
        <dbReference type="ARBA" id="ARBA00022692"/>
    </source>
</evidence>
<keyword evidence="3" id="KW-1003">Cell membrane</keyword>